<gene>
    <name evidence="10" type="ORF">HCZ30_02395</name>
</gene>
<evidence type="ECO:0000256" key="6">
    <source>
        <dbReference type="ARBA" id="ARBA00030512"/>
    </source>
</evidence>
<reference evidence="10 11" key="1">
    <citation type="submission" date="2020-03" db="EMBL/GenBank/DDBJ databases">
        <title>Bacterial isolates of synthetic phycosphere.</title>
        <authorList>
            <person name="Fu H."/>
            <person name="Moran M.A."/>
        </authorList>
    </citation>
    <scope>NUCLEOTIDE SEQUENCE [LARGE SCALE GENOMIC DNA]</scope>
    <source>
        <strain evidence="10 11">HF1</strain>
    </source>
</reference>
<proteinExistence type="inferred from homology"/>
<dbReference type="InterPro" id="IPR025705">
    <property type="entry name" value="Beta_hexosaminidase_sua/sub"/>
</dbReference>
<comment type="caution">
    <text evidence="10">The sequence shown here is derived from an EMBL/GenBank/DDBJ whole genome shotgun (WGS) entry which is preliminary data.</text>
</comment>
<keyword evidence="4" id="KW-0378">Hydrolase</keyword>
<evidence type="ECO:0000256" key="1">
    <source>
        <dbReference type="ARBA" id="ARBA00001231"/>
    </source>
</evidence>
<dbReference type="InterPro" id="IPR017853">
    <property type="entry name" value="GH"/>
</dbReference>
<dbReference type="InterPro" id="IPR029018">
    <property type="entry name" value="Hex-like_dom2"/>
</dbReference>
<dbReference type="CDD" id="cd06563">
    <property type="entry name" value="GH20_chitobiase-like"/>
    <property type="match status" value="1"/>
</dbReference>
<dbReference type="SUPFAM" id="SSF51445">
    <property type="entry name" value="(Trans)glycosidases"/>
    <property type="match status" value="1"/>
</dbReference>
<evidence type="ECO:0000256" key="5">
    <source>
        <dbReference type="ARBA" id="ARBA00023295"/>
    </source>
</evidence>
<comment type="similarity">
    <text evidence="2">Belongs to the glycosyl hydrolase 20 family.</text>
</comment>
<dbReference type="Gene3D" id="3.30.379.10">
    <property type="entry name" value="Chitobiase/beta-hexosaminidase domain 2-like"/>
    <property type="match status" value="1"/>
</dbReference>
<evidence type="ECO:0000259" key="8">
    <source>
        <dbReference type="Pfam" id="PF00728"/>
    </source>
</evidence>
<dbReference type="Gene3D" id="3.20.20.80">
    <property type="entry name" value="Glycosidases"/>
    <property type="match status" value="1"/>
</dbReference>
<dbReference type="RefSeq" id="WP_167636159.1">
    <property type="nucleotide sequence ID" value="NZ_JAATOP010000001.1"/>
</dbReference>
<dbReference type="InterPro" id="IPR015882">
    <property type="entry name" value="HEX_bac_N"/>
</dbReference>
<accession>A0ABX0VVK0</accession>
<dbReference type="Pfam" id="PF02838">
    <property type="entry name" value="Glyco_hydro_20b"/>
    <property type="match status" value="1"/>
</dbReference>
<dbReference type="SUPFAM" id="SSF55545">
    <property type="entry name" value="beta-N-acetylhexosaminidase-like domain"/>
    <property type="match status" value="1"/>
</dbReference>
<feature type="domain" description="Beta-hexosaminidase bacterial type N-terminal" evidence="9">
    <location>
        <begin position="157"/>
        <end position="260"/>
    </location>
</feature>
<dbReference type="PANTHER" id="PTHR22600:SF57">
    <property type="entry name" value="BETA-N-ACETYLHEXOSAMINIDASE"/>
    <property type="match status" value="1"/>
</dbReference>
<evidence type="ECO:0000256" key="4">
    <source>
        <dbReference type="ARBA" id="ARBA00022801"/>
    </source>
</evidence>
<keyword evidence="5" id="KW-0326">Glycosidase</keyword>
<dbReference type="EMBL" id="JAATOP010000001">
    <property type="protein sequence ID" value="NIY71281.1"/>
    <property type="molecule type" value="Genomic_DNA"/>
</dbReference>
<dbReference type="Proteomes" id="UP000709466">
    <property type="component" value="Unassembled WGS sequence"/>
</dbReference>
<name>A0ABX0VVK0_9RHOB</name>
<protein>
    <recommendedName>
        <fullName evidence="3">beta-N-acetylhexosaminidase</fullName>
        <ecNumber evidence="3">3.2.1.52</ecNumber>
    </recommendedName>
    <alternativeName>
        <fullName evidence="6">Beta-N-acetylhexosaminidase</fullName>
    </alternativeName>
    <alternativeName>
        <fullName evidence="7">N-acetyl-beta-glucosaminidase</fullName>
    </alternativeName>
</protein>
<organism evidence="10 11">
    <name type="scientific">Marivivens donghaensis</name>
    <dbReference type="NCBI Taxonomy" id="1699413"/>
    <lineage>
        <taxon>Bacteria</taxon>
        <taxon>Pseudomonadati</taxon>
        <taxon>Pseudomonadota</taxon>
        <taxon>Alphaproteobacteria</taxon>
        <taxon>Rhodobacterales</taxon>
        <taxon>Paracoccaceae</taxon>
        <taxon>Marivivens group</taxon>
        <taxon>Marivivens</taxon>
    </lineage>
</organism>
<evidence type="ECO:0000256" key="7">
    <source>
        <dbReference type="ARBA" id="ARBA00033000"/>
    </source>
</evidence>
<dbReference type="Pfam" id="PF00728">
    <property type="entry name" value="Glyco_hydro_20"/>
    <property type="match status" value="1"/>
</dbReference>
<dbReference type="PRINTS" id="PR00738">
    <property type="entry name" value="GLHYDRLASE20"/>
</dbReference>
<evidence type="ECO:0000256" key="3">
    <source>
        <dbReference type="ARBA" id="ARBA00012663"/>
    </source>
</evidence>
<evidence type="ECO:0000259" key="9">
    <source>
        <dbReference type="Pfam" id="PF02838"/>
    </source>
</evidence>
<feature type="domain" description="Glycoside hydrolase family 20 catalytic" evidence="8">
    <location>
        <begin position="264"/>
        <end position="609"/>
    </location>
</feature>
<evidence type="ECO:0000313" key="10">
    <source>
        <dbReference type="EMBL" id="NIY71281.1"/>
    </source>
</evidence>
<dbReference type="InterPro" id="IPR015883">
    <property type="entry name" value="Glyco_hydro_20_cat"/>
</dbReference>
<dbReference type="PANTHER" id="PTHR22600">
    <property type="entry name" value="BETA-HEXOSAMINIDASE"/>
    <property type="match status" value="1"/>
</dbReference>
<sequence>MTLFLAQRYLNDTGTEHGAFEFRLMNTGTEPLALAKLCYSSMTRIRDDVAVTGAKFKRKFANHVELTPDAKEIGAGEVLTFRVDGLTHPPKNRSQGVLASWIEDAKGNATSASIGDLEAPAGTQLSPLKDWPEGKVTSQLGLLPWPNTVAVGSFGDAAVAYPADSKDAALFASVAKLHRRLFPSAKAPVSAMPVAGVVVAIKQGDVPAQGYKLTFAADEITLEHSDEQGRIYGVIAIAQILHHAYADDRFARPTSGTIEDVPRFDWRGAHLDVARNFRGADKVLRFVDILAWHRFSHLHWHLTDDEGWRLPSRKFQGLAEHAAKRGRGNALAPQYADGPNGQQGDYSFDEVAEVVDRAAEFGITVMPEIDIPGHVTALLSAIPGLKDADETPDSYRSIQGYPNNALNPALPRTYEVLEQILEEICEMFPSPIIHVGGDEVDKKTWSQSPAAQELASREGLSGTMELQAYFMRKIHEMLKARGRQLGGWDECGEGGGVDRDGSLLFAWQKVETTAALMKEGYDVVATPGQAYYLDMVQADGWNEPGAAWAGVCTPAFCYDFEPSRGLPDGPGKLVGVQAGIWTETIVGDRHFNHMVFPRLSAIAEAGWTQPDNKDRDRFFALSHVMPQL</sequence>
<keyword evidence="11" id="KW-1185">Reference proteome</keyword>
<dbReference type="EC" id="3.2.1.52" evidence="3"/>
<comment type="catalytic activity">
    <reaction evidence="1">
        <text>Hydrolysis of terminal non-reducing N-acetyl-D-hexosamine residues in N-acetyl-beta-D-hexosaminides.</text>
        <dbReference type="EC" id="3.2.1.52"/>
    </reaction>
</comment>
<evidence type="ECO:0000256" key="2">
    <source>
        <dbReference type="ARBA" id="ARBA00006285"/>
    </source>
</evidence>
<evidence type="ECO:0000313" key="11">
    <source>
        <dbReference type="Proteomes" id="UP000709466"/>
    </source>
</evidence>